<feature type="domain" description="RNA polymerase sigma factor 70 region 4 type 2" evidence="6">
    <location>
        <begin position="100"/>
        <end position="139"/>
    </location>
</feature>
<organism evidence="7 8">
    <name type="scientific">Streptomyces asoensis</name>
    <dbReference type="NCBI Taxonomy" id="249586"/>
    <lineage>
        <taxon>Bacteria</taxon>
        <taxon>Bacillati</taxon>
        <taxon>Actinomycetota</taxon>
        <taxon>Actinomycetes</taxon>
        <taxon>Kitasatosporales</taxon>
        <taxon>Streptomycetaceae</taxon>
        <taxon>Streptomyces</taxon>
    </lineage>
</organism>
<evidence type="ECO:0000256" key="4">
    <source>
        <dbReference type="ARBA" id="ARBA00023163"/>
    </source>
</evidence>
<dbReference type="SUPFAM" id="SSF88946">
    <property type="entry name" value="Sigma2 domain of RNA polymerase sigma factors"/>
    <property type="match status" value="1"/>
</dbReference>
<sequence>MSRTEEFAELRPVLFAIAHRILGSTEEAEDAVHQAWLRYEDAPAEPASRRRFLSAEVTRIAAGLLRPAPQQPAPQQPAPQQPAADQPAEGTEPHATAAVMLLERLAPLERAVFVLREVFGCGLAQIASALGCSQAVCRQLAASVTAGNGGSRAQAWPGRIVGAEHVARVLGAIGPALTRFDVTMEPRHVGSRSGVVFRDRNGHVLSTLVLDVVDGRIHKVRWVNDPGTPAADLPAAGSPAEQTPAAAP</sequence>
<evidence type="ECO:0000259" key="6">
    <source>
        <dbReference type="Pfam" id="PF08281"/>
    </source>
</evidence>
<feature type="region of interest" description="Disordered" evidence="5">
    <location>
        <begin position="68"/>
        <end position="92"/>
    </location>
</feature>
<dbReference type="PANTHER" id="PTHR30173">
    <property type="entry name" value="SIGMA 19 FACTOR"/>
    <property type="match status" value="1"/>
</dbReference>
<feature type="compositionally biased region" description="Pro residues" evidence="5">
    <location>
        <begin position="69"/>
        <end position="80"/>
    </location>
</feature>
<keyword evidence="3" id="KW-0731">Sigma factor</keyword>
<evidence type="ECO:0000313" key="7">
    <source>
        <dbReference type="EMBL" id="GHI66000.1"/>
    </source>
</evidence>
<gene>
    <name evidence="7" type="ORF">Saso_76500</name>
</gene>
<evidence type="ECO:0000313" key="8">
    <source>
        <dbReference type="Proteomes" id="UP000649259"/>
    </source>
</evidence>
<dbReference type="GeneID" id="91475384"/>
<dbReference type="InterPro" id="IPR036388">
    <property type="entry name" value="WH-like_DNA-bd_sf"/>
</dbReference>
<evidence type="ECO:0000256" key="2">
    <source>
        <dbReference type="ARBA" id="ARBA00023015"/>
    </source>
</evidence>
<dbReference type="Proteomes" id="UP000649259">
    <property type="component" value="Unassembled WGS sequence"/>
</dbReference>
<comment type="similarity">
    <text evidence="1">Belongs to the sigma-70 factor family. ECF subfamily.</text>
</comment>
<dbReference type="PANTHER" id="PTHR30173:SF36">
    <property type="entry name" value="ECF RNA POLYMERASE SIGMA FACTOR SIGJ"/>
    <property type="match status" value="1"/>
</dbReference>
<accession>A0ABQ3SDL0</accession>
<dbReference type="InterPro" id="IPR032710">
    <property type="entry name" value="NTF2-like_dom_sf"/>
</dbReference>
<dbReference type="SUPFAM" id="SSF88659">
    <property type="entry name" value="Sigma3 and sigma4 domains of RNA polymerase sigma factors"/>
    <property type="match status" value="1"/>
</dbReference>
<dbReference type="RefSeq" id="WP_189927274.1">
    <property type="nucleotide sequence ID" value="NZ_BMSI01000016.1"/>
</dbReference>
<proteinExistence type="inferred from homology"/>
<dbReference type="Gene3D" id="1.10.10.10">
    <property type="entry name" value="Winged helix-like DNA-binding domain superfamily/Winged helix DNA-binding domain"/>
    <property type="match status" value="1"/>
</dbReference>
<keyword evidence="4" id="KW-0804">Transcription</keyword>
<reference evidence="8" key="1">
    <citation type="submission" date="2023-07" db="EMBL/GenBank/DDBJ databases">
        <title>Whole genome shotgun sequence of Streptomyces cacaoi subsp. asoensis NBRC 13813.</title>
        <authorList>
            <person name="Komaki H."/>
            <person name="Tamura T."/>
        </authorList>
    </citation>
    <scope>NUCLEOTIDE SEQUENCE [LARGE SCALE GENOMIC DNA]</scope>
    <source>
        <strain evidence="8">NBRC 13813</strain>
    </source>
</reference>
<dbReference type="SUPFAM" id="SSF54427">
    <property type="entry name" value="NTF2-like"/>
    <property type="match status" value="1"/>
</dbReference>
<comment type="caution">
    <text evidence="7">The sequence shown here is derived from an EMBL/GenBank/DDBJ whole genome shotgun (WGS) entry which is preliminary data.</text>
</comment>
<dbReference type="EMBL" id="BNEB01000006">
    <property type="protein sequence ID" value="GHI66000.1"/>
    <property type="molecule type" value="Genomic_DNA"/>
</dbReference>
<name>A0ABQ3SDL0_9ACTN</name>
<keyword evidence="2" id="KW-0805">Transcription regulation</keyword>
<dbReference type="Pfam" id="PF08281">
    <property type="entry name" value="Sigma70_r4_2"/>
    <property type="match status" value="1"/>
</dbReference>
<evidence type="ECO:0000256" key="5">
    <source>
        <dbReference type="SAM" id="MobiDB-lite"/>
    </source>
</evidence>
<dbReference type="InterPro" id="IPR052704">
    <property type="entry name" value="ECF_Sigma-70_Domain"/>
</dbReference>
<dbReference type="InterPro" id="IPR013325">
    <property type="entry name" value="RNA_pol_sigma_r2"/>
</dbReference>
<evidence type="ECO:0000256" key="1">
    <source>
        <dbReference type="ARBA" id="ARBA00010641"/>
    </source>
</evidence>
<dbReference type="InterPro" id="IPR013249">
    <property type="entry name" value="RNA_pol_sigma70_r4_t2"/>
</dbReference>
<feature type="region of interest" description="Disordered" evidence="5">
    <location>
        <begin position="228"/>
        <end position="248"/>
    </location>
</feature>
<dbReference type="InterPro" id="IPR013324">
    <property type="entry name" value="RNA_pol_sigma_r3/r4-like"/>
</dbReference>
<protein>
    <recommendedName>
        <fullName evidence="6">RNA polymerase sigma factor 70 region 4 type 2 domain-containing protein</fullName>
    </recommendedName>
</protein>
<keyword evidence="8" id="KW-1185">Reference proteome</keyword>
<evidence type="ECO:0000256" key="3">
    <source>
        <dbReference type="ARBA" id="ARBA00023082"/>
    </source>
</evidence>